<feature type="region of interest" description="Disordered" evidence="1">
    <location>
        <begin position="1"/>
        <end position="76"/>
    </location>
</feature>
<protein>
    <submittedName>
        <fullName evidence="2">(apollo) hypothetical protein</fullName>
    </submittedName>
</protein>
<dbReference type="EMBL" id="CAJQZP010000117">
    <property type="protein sequence ID" value="CAG4939083.1"/>
    <property type="molecule type" value="Genomic_DNA"/>
</dbReference>
<proteinExistence type="predicted"/>
<accession>A0A8S3W3Z6</accession>
<feature type="compositionally biased region" description="Basic and acidic residues" evidence="1">
    <location>
        <begin position="36"/>
        <end position="53"/>
    </location>
</feature>
<dbReference type="AlphaFoldDB" id="A0A8S3W3Z6"/>
<evidence type="ECO:0000256" key="1">
    <source>
        <dbReference type="SAM" id="MobiDB-lite"/>
    </source>
</evidence>
<feature type="compositionally biased region" description="Acidic residues" evidence="1">
    <location>
        <begin position="14"/>
        <end position="34"/>
    </location>
</feature>
<dbReference type="Proteomes" id="UP000691718">
    <property type="component" value="Unassembled WGS sequence"/>
</dbReference>
<name>A0A8S3W3Z6_PARAO</name>
<keyword evidence="3" id="KW-1185">Reference proteome</keyword>
<sequence length="76" mass="8775">MDDSQVERWLHELDTEDEEVIESEDDEIQPEPDLQDLVRESELRENEEERLSESDETSGSDNVPLATSNRKAQSSL</sequence>
<feature type="compositionally biased region" description="Basic and acidic residues" evidence="1">
    <location>
        <begin position="1"/>
        <end position="13"/>
    </location>
</feature>
<evidence type="ECO:0000313" key="3">
    <source>
        <dbReference type="Proteomes" id="UP000691718"/>
    </source>
</evidence>
<feature type="compositionally biased region" description="Polar residues" evidence="1">
    <location>
        <begin position="59"/>
        <end position="76"/>
    </location>
</feature>
<reference evidence="2" key="1">
    <citation type="submission" date="2021-04" db="EMBL/GenBank/DDBJ databases">
        <authorList>
            <person name="Tunstrom K."/>
        </authorList>
    </citation>
    <scope>NUCLEOTIDE SEQUENCE</scope>
</reference>
<comment type="caution">
    <text evidence="2">The sequence shown here is derived from an EMBL/GenBank/DDBJ whole genome shotgun (WGS) entry which is preliminary data.</text>
</comment>
<gene>
    <name evidence="2" type="ORF">PAPOLLO_LOCUS1729</name>
</gene>
<evidence type="ECO:0000313" key="2">
    <source>
        <dbReference type="EMBL" id="CAG4939083.1"/>
    </source>
</evidence>
<organism evidence="2 3">
    <name type="scientific">Parnassius apollo</name>
    <name type="common">Apollo butterfly</name>
    <name type="synonym">Papilio apollo</name>
    <dbReference type="NCBI Taxonomy" id="110799"/>
    <lineage>
        <taxon>Eukaryota</taxon>
        <taxon>Metazoa</taxon>
        <taxon>Ecdysozoa</taxon>
        <taxon>Arthropoda</taxon>
        <taxon>Hexapoda</taxon>
        <taxon>Insecta</taxon>
        <taxon>Pterygota</taxon>
        <taxon>Neoptera</taxon>
        <taxon>Endopterygota</taxon>
        <taxon>Lepidoptera</taxon>
        <taxon>Glossata</taxon>
        <taxon>Ditrysia</taxon>
        <taxon>Papilionoidea</taxon>
        <taxon>Papilionidae</taxon>
        <taxon>Parnassiinae</taxon>
        <taxon>Parnassini</taxon>
        <taxon>Parnassius</taxon>
        <taxon>Parnassius</taxon>
    </lineage>
</organism>